<protein>
    <submittedName>
        <fullName evidence="2">Helix-turn-helix domain-containing protein</fullName>
    </submittedName>
</protein>
<gene>
    <name evidence="2" type="ORF">ACFSUT_15080</name>
</gene>
<dbReference type="InterPro" id="IPR042070">
    <property type="entry name" value="PucR_C-HTH_sf"/>
</dbReference>
<feature type="domain" description="PucR C-terminal helix-turn-helix" evidence="1">
    <location>
        <begin position="10"/>
        <end position="36"/>
    </location>
</feature>
<dbReference type="Proteomes" id="UP001597542">
    <property type="component" value="Unassembled WGS sequence"/>
</dbReference>
<dbReference type="EMBL" id="JBHUKQ010000010">
    <property type="protein sequence ID" value="MFD2481604.1"/>
    <property type="molecule type" value="Genomic_DNA"/>
</dbReference>
<keyword evidence="3" id="KW-1185">Reference proteome</keyword>
<evidence type="ECO:0000313" key="3">
    <source>
        <dbReference type="Proteomes" id="UP001597542"/>
    </source>
</evidence>
<comment type="caution">
    <text evidence="2">The sequence shown here is derived from an EMBL/GenBank/DDBJ whole genome shotgun (WGS) entry which is preliminary data.</text>
</comment>
<dbReference type="Gene3D" id="1.10.10.2840">
    <property type="entry name" value="PucR C-terminal helix-turn-helix domain"/>
    <property type="match status" value="1"/>
</dbReference>
<proteinExistence type="predicted"/>
<reference evidence="3" key="1">
    <citation type="journal article" date="2019" name="Int. J. Syst. Evol. Microbiol.">
        <title>The Global Catalogue of Microorganisms (GCM) 10K type strain sequencing project: providing services to taxonomists for standard genome sequencing and annotation.</title>
        <authorList>
            <consortium name="The Broad Institute Genomics Platform"/>
            <consortium name="The Broad Institute Genome Sequencing Center for Infectious Disease"/>
            <person name="Wu L."/>
            <person name="Ma J."/>
        </authorList>
    </citation>
    <scope>NUCLEOTIDE SEQUENCE [LARGE SCALE GENOMIC DNA]</scope>
    <source>
        <strain evidence="3">CGMCC 4.7638</strain>
    </source>
</reference>
<evidence type="ECO:0000259" key="1">
    <source>
        <dbReference type="Pfam" id="PF13556"/>
    </source>
</evidence>
<name>A0ABW5HX67_9PSEU</name>
<dbReference type="Pfam" id="PF13556">
    <property type="entry name" value="HTH_30"/>
    <property type="match status" value="1"/>
</dbReference>
<dbReference type="InterPro" id="IPR025736">
    <property type="entry name" value="PucR_C-HTH_dom"/>
</dbReference>
<sequence>MSVGYNASLGAALGLHRNTVMQRLERIAELTSRTRRRAAIRPPCTMTPRGRAG</sequence>
<evidence type="ECO:0000313" key="2">
    <source>
        <dbReference type="EMBL" id="MFD2481604.1"/>
    </source>
</evidence>
<dbReference type="RefSeq" id="WP_350540052.1">
    <property type="nucleotide sequence ID" value="NZ_BAAAHV010000011.1"/>
</dbReference>
<accession>A0ABW5HX67</accession>
<organism evidence="2 3">
    <name type="scientific">Amycolatopsis albidoflavus</name>
    <dbReference type="NCBI Taxonomy" id="102226"/>
    <lineage>
        <taxon>Bacteria</taxon>
        <taxon>Bacillati</taxon>
        <taxon>Actinomycetota</taxon>
        <taxon>Actinomycetes</taxon>
        <taxon>Pseudonocardiales</taxon>
        <taxon>Pseudonocardiaceae</taxon>
        <taxon>Amycolatopsis</taxon>
    </lineage>
</organism>